<dbReference type="EMBL" id="CAXDID020000026">
    <property type="protein sequence ID" value="CAL5991076.1"/>
    <property type="molecule type" value="Genomic_DNA"/>
</dbReference>
<comment type="caution">
    <text evidence="1">The sequence shown here is derived from an EMBL/GenBank/DDBJ whole genome shotgun (WGS) entry which is preliminary data.</text>
</comment>
<gene>
    <name evidence="1" type="ORF">HINF_LOCUS11908</name>
</gene>
<accession>A0ABP1HCG6</accession>
<dbReference type="Proteomes" id="UP001642409">
    <property type="component" value="Unassembled WGS sequence"/>
</dbReference>
<evidence type="ECO:0000313" key="2">
    <source>
        <dbReference type="Proteomes" id="UP001642409"/>
    </source>
</evidence>
<organism evidence="1 2">
    <name type="scientific">Hexamita inflata</name>
    <dbReference type="NCBI Taxonomy" id="28002"/>
    <lineage>
        <taxon>Eukaryota</taxon>
        <taxon>Metamonada</taxon>
        <taxon>Diplomonadida</taxon>
        <taxon>Hexamitidae</taxon>
        <taxon>Hexamitinae</taxon>
        <taxon>Hexamita</taxon>
    </lineage>
</organism>
<keyword evidence="2" id="KW-1185">Reference proteome</keyword>
<protein>
    <submittedName>
        <fullName evidence="1">Hypothetical_protein</fullName>
    </submittedName>
</protein>
<proteinExistence type="predicted"/>
<name>A0ABP1HCG6_9EUKA</name>
<reference evidence="1 2" key="1">
    <citation type="submission" date="2024-07" db="EMBL/GenBank/DDBJ databases">
        <authorList>
            <person name="Akdeniz Z."/>
        </authorList>
    </citation>
    <scope>NUCLEOTIDE SEQUENCE [LARGE SCALE GENOMIC DNA]</scope>
</reference>
<sequence>MIKAICHIELDIESGPKLISSIHHTNFIFLQKILQLSFLAQKQQPNQFFFHVFTIKNDFCLSTTVATPSENTRGFKQSAVCIVFENGSLPNGFNIGSVVLQGVLNGEDISTFTEVLELNMTYFTSKMVRFQNASNLSCLKEELTGPLYSALVNLCEGKQVIVYEKQHETHFSSIMCYVAKEMLFKIVDVDTEPIFDPMADDFDSRLVKMQSGACIVGTNNEYVKKKLAKWVLIHNYPTEDVQQAITKIGSLITGIHLFKQGEVDMSKQHLQTCFGKKWKEWALKYIK</sequence>
<evidence type="ECO:0000313" key="1">
    <source>
        <dbReference type="EMBL" id="CAL5991076.1"/>
    </source>
</evidence>